<dbReference type="PANTHER" id="PTHR16026:SF0">
    <property type="entry name" value="CARTILAGE ACIDIC PROTEIN 1"/>
    <property type="match status" value="1"/>
</dbReference>
<dbReference type="SUPFAM" id="SSF69318">
    <property type="entry name" value="Integrin alpha N-terminal domain"/>
    <property type="match status" value="3"/>
</dbReference>
<keyword evidence="2" id="KW-1133">Transmembrane helix</keyword>
<dbReference type="Gene3D" id="2.130.10.130">
    <property type="entry name" value="Integrin alpha, N-terminal"/>
    <property type="match status" value="4"/>
</dbReference>
<evidence type="ECO:0000313" key="4">
    <source>
        <dbReference type="EMBL" id="TMU50722.1"/>
    </source>
</evidence>
<dbReference type="InterPro" id="IPR011519">
    <property type="entry name" value="UnbV_ASPIC"/>
</dbReference>
<dbReference type="Proteomes" id="UP000751614">
    <property type="component" value="Unassembled WGS sequence"/>
</dbReference>
<evidence type="ECO:0000259" key="3">
    <source>
        <dbReference type="Pfam" id="PF07593"/>
    </source>
</evidence>
<protein>
    <recommendedName>
        <fullName evidence="3">ASPIC/UnbV domain-containing protein</fullName>
    </recommendedName>
</protein>
<evidence type="ECO:0000256" key="1">
    <source>
        <dbReference type="ARBA" id="ARBA00022729"/>
    </source>
</evidence>
<dbReference type="Pfam" id="PF07593">
    <property type="entry name" value="UnbV_ASPIC"/>
    <property type="match status" value="1"/>
</dbReference>
<evidence type="ECO:0000256" key="2">
    <source>
        <dbReference type="SAM" id="Phobius"/>
    </source>
</evidence>
<keyword evidence="5" id="KW-1185">Reference proteome</keyword>
<feature type="transmembrane region" description="Helical" evidence="2">
    <location>
        <begin position="12"/>
        <end position="32"/>
    </location>
</feature>
<proteinExistence type="predicted"/>
<reference evidence="4 5" key="1">
    <citation type="submission" date="2019-05" db="EMBL/GenBank/DDBJ databases">
        <title>Flagellimonas sp. AsT0115, sp. nov., isolated from a marine red algae, Asparagopsis taxiformis.</title>
        <authorList>
            <person name="Kim J."/>
            <person name="Jeong S.E."/>
            <person name="Jeon C.O."/>
        </authorList>
    </citation>
    <scope>NUCLEOTIDE SEQUENCE [LARGE SCALE GENOMIC DNA]</scope>
    <source>
        <strain evidence="4 5">AsT0115</strain>
    </source>
</reference>
<accession>A0ABY2WGN4</accession>
<dbReference type="PANTHER" id="PTHR16026">
    <property type="entry name" value="CARTILAGE ACIDIC PROTEIN 1"/>
    <property type="match status" value="1"/>
</dbReference>
<name>A0ABY2WGN4_9FLAO</name>
<comment type="caution">
    <text evidence="4">The sequence shown here is derived from an EMBL/GenBank/DDBJ whole genome shotgun (WGS) entry which is preliminary data.</text>
</comment>
<feature type="domain" description="ASPIC/UnbV" evidence="3">
    <location>
        <begin position="536"/>
        <end position="602"/>
    </location>
</feature>
<dbReference type="InterPro" id="IPR028994">
    <property type="entry name" value="Integrin_alpha_N"/>
</dbReference>
<keyword evidence="2" id="KW-0812">Transmembrane</keyword>
<keyword evidence="2" id="KW-0472">Membrane</keyword>
<dbReference type="InterPro" id="IPR027039">
    <property type="entry name" value="Crtac1"/>
</dbReference>
<dbReference type="EMBL" id="VCNI01000004">
    <property type="protein sequence ID" value="TMU50722.1"/>
    <property type="molecule type" value="Genomic_DNA"/>
</dbReference>
<evidence type="ECO:0000313" key="5">
    <source>
        <dbReference type="Proteomes" id="UP000751614"/>
    </source>
</evidence>
<gene>
    <name evidence="4" type="ORF">FGG15_18150</name>
</gene>
<dbReference type="InterPro" id="IPR013517">
    <property type="entry name" value="FG-GAP"/>
</dbReference>
<keyword evidence="1" id="KW-0732">Signal</keyword>
<organism evidence="4 5">
    <name type="scientific">Flagellimonas algicola</name>
    <dbReference type="NCBI Taxonomy" id="2583815"/>
    <lineage>
        <taxon>Bacteria</taxon>
        <taxon>Pseudomonadati</taxon>
        <taxon>Bacteroidota</taxon>
        <taxon>Flavobacteriia</taxon>
        <taxon>Flavobacteriales</taxon>
        <taxon>Flavobacteriaceae</taxon>
        <taxon>Flagellimonas</taxon>
    </lineage>
</organism>
<sequence>MIKSRKNMKARIKYYFLVYLSIVLYCILGCSINEENQFTILELMDSDRTGITFSNVIKEDIEENVFTYTNFYNGGGVAIGDINNDGLVDVYLSANQKSGKLYLNLGDFKFKDITKSSGLDNLKGWKTGVTMVDINQDGLLDIYMCRSGNTKPNLRSNLLFINKGNNTFEEKGKVYGLDDWGTSVQASFFDYDLDGDLDMFLLNHAVKPVKEIFKNFHDQDVDRYTGDKLFRNDLGYFTEIKEFVGINRSKLGDGLGVAIVDFNQDLFPDIYVCNDFAGRDYLYFNNGDGSFSEKALESLSHISYSSMGVDAADINNDGWQDLMVLDMNSTTNLGRKTNMGSMDPEAFNLLVGLGGHRQYMRNTLQLNNGNETFSDIAPIAGVSSTDWSWSPLFVDLDNDGLNDLFVTNGMRKNTNNKDYEKYKDKRLLSESVKPSPNFEAVVKDILDSIPDEKSVNLVFKNEDGLTFGKRNKEWGISLPSYSNGAAYADLDNDGDMDLIINNIDEEAHIYRNNATEITKNHFIKIKLKGGAKNINGIGSTVMVQSGNQKQFKQHYVTRGYQSSVDYTMHFGLGQIKKVDRIVVNWPNGTSIELNDINADQSIILEQQSSGEIPRQELSNSPIFTKVTSLYELYHNHTENEHDDFGTEILLPHKMSTFGPALAVGDVNNDGLDDFYVGGAKGFEGALYIQTANSKFFKKYCAGIARDSFYEDIDALFFDADTDGDLDLFVVSGGNEMPQGHKYYLDRLYFNDGKGNFERSIGSLPNMRSSGGVVRAADYDKDGDLDLFVGGRLLPGNYPKSGRSYLLENKNGRYKDVTHDIAPEMISPGMVTDAVWSDYNNDGWMDLVLVGEWMPITIFENRGDDFVKIDDDPVLNNSSGWWFNITEADINRDGTVDYIVGNLGENYKYKTTAKDPFRLYSKDFDDNGSLDIVLSYVENDTLYPLRGRSCSSQQIPAIKEKFKDYRSFGMSSLEDIYNKDSLERSDVYLAKTFSSSVLVNTREGFQIDALPKLAQLAPVFGSIYDDFDGDGIKDVVIAGNLYNSEIETPRADAGQGLFLKGNGEGGFIPVKGVDSGLFITGDVKKLKAIQLGSQSKKGLVSGVNNGQVNIYQVL</sequence>
<dbReference type="Pfam" id="PF13517">
    <property type="entry name" value="FG-GAP_3"/>
    <property type="match status" value="5"/>
</dbReference>